<feature type="region of interest" description="Disordered" evidence="1">
    <location>
        <begin position="100"/>
        <end position="121"/>
    </location>
</feature>
<gene>
    <name evidence="2" type="ORF">ACFQWG_07260</name>
</gene>
<dbReference type="EMBL" id="JBHTEF010000001">
    <property type="protein sequence ID" value="MFC7580995.1"/>
    <property type="molecule type" value="Genomic_DNA"/>
</dbReference>
<keyword evidence="3" id="KW-1185">Reference proteome</keyword>
<evidence type="ECO:0008006" key="4">
    <source>
        <dbReference type="Google" id="ProtNLM"/>
    </source>
</evidence>
<comment type="caution">
    <text evidence="2">The sequence shown here is derived from an EMBL/GenBank/DDBJ whole genome shotgun (WGS) entry which is preliminary data.</text>
</comment>
<evidence type="ECO:0000313" key="3">
    <source>
        <dbReference type="Proteomes" id="UP001596527"/>
    </source>
</evidence>
<evidence type="ECO:0000256" key="1">
    <source>
        <dbReference type="SAM" id="MobiDB-lite"/>
    </source>
</evidence>
<name>A0ABW2SM92_9ACTO</name>
<sequence length="242" mass="27137">MSSQHPIEALAGSVRLAPYLKEAGDNAKATDLYLWAGDLAGALHSMIAFVEVAVRNALDVQLVEWNRTQVGQRGRDRALRDCTAPLLYELMGPKRLKFARESAEKEARRRPKGHPRRGVPVTNDDVVAQLMFGAWVNLVVPVSGSSRRQQRLWDEGLNAAFPGIDSSDAGRAKVGRQLERIRKLRNRVAHHDSLLGVEIDYRLNDMLAVLRAIDPRLPALAMARSRVRAVSKDDPRRRWNAR</sequence>
<feature type="compositionally biased region" description="Basic residues" evidence="1">
    <location>
        <begin position="108"/>
        <end position="117"/>
    </location>
</feature>
<organism evidence="2 3">
    <name type="scientific">Schaalia naturae</name>
    <dbReference type="NCBI Taxonomy" id="635203"/>
    <lineage>
        <taxon>Bacteria</taxon>
        <taxon>Bacillati</taxon>
        <taxon>Actinomycetota</taxon>
        <taxon>Actinomycetes</taxon>
        <taxon>Actinomycetales</taxon>
        <taxon>Actinomycetaceae</taxon>
        <taxon>Schaalia</taxon>
    </lineage>
</organism>
<dbReference type="RefSeq" id="WP_380973744.1">
    <property type="nucleotide sequence ID" value="NZ_JBHTEF010000001.1"/>
</dbReference>
<reference evidence="3" key="1">
    <citation type="journal article" date="2019" name="Int. J. Syst. Evol. Microbiol.">
        <title>The Global Catalogue of Microorganisms (GCM) 10K type strain sequencing project: providing services to taxonomists for standard genome sequencing and annotation.</title>
        <authorList>
            <consortium name="The Broad Institute Genomics Platform"/>
            <consortium name="The Broad Institute Genome Sequencing Center for Infectious Disease"/>
            <person name="Wu L."/>
            <person name="Ma J."/>
        </authorList>
    </citation>
    <scope>NUCLEOTIDE SEQUENCE [LARGE SCALE GENOMIC DNA]</scope>
    <source>
        <strain evidence="3">CCUG 56698</strain>
    </source>
</reference>
<accession>A0ABW2SM92</accession>
<dbReference type="Proteomes" id="UP001596527">
    <property type="component" value="Unassembled WGS sequence"/>
</dbReference>
<protein>
    <recommendedName>
        <fullName evidence="4">Abi-like protein</fullName>
    </recommendedName>
</protein>
<evidence type="ECO:0000313" key="2">
    <source>
        <dbReference type="EMBL" id="MFC7580995.1"/>
    </source>
</evidence>
<proteinExistence type="predicted"/>